<evidence type="ECO:0000313" key="1">
    <source>
        <dbReference type="EMBL" id="MFB5192019.1"/>
    </source>
</evidence>
<reference evidence="1 2" key="1">
    <citation type="journal article" date="2024" name="Int. J. Mol. Sci.">
        <title>Exploration of Alicyclobacillus spp. Genome in Search of Antibiotic Resistance.</title>
        <authorList>
            <person name="Bucka-Kolendo J."/>
            <person name="Kiousi D.E."/>
            <person name="Dekowska A."/>
            <person name="Mikolajczuk-Szczyrba A."/>
            <person name="Karadedos D.M."/>
            <person name="Michael P."/>
            <person name="Galanis A."/>
            <person name="Sokolowska B."/>
        </authorList>
    </citation>
    <scope>NUCLEOTIDE SEQUENCE [LARGE SCALE GENOMIC DNA]</scope>
    <source>
        <strain evidence="1 2">KKP 3000</strain>
    </source>
</reference>
<gene>
    <name evidence="1" type="ORF">KKP3000_000811</name>
</gene>
<keyword evidence="2" id="KW-1185">Reference proteome</keyword>
<accession>A0ABV5AIB6</accession>
<proteinExistence type="predicted"/>
<dbReference type="Pfam" id="PF18928">
    <property type="entry name" value="DUF5677"/>
    <property type="match status" value="1"/>
</dbReference>
<organism evidence="1 2">
    <name type="scientific">Alicyclobacillus fastidiosus</name>
    <dbReference type="NCBI Taxonomy" id="392011"/>
    <lineage>
        <taxon>Bacteria</taxon>
        <taxon>Bacillati</taxon>
        <taxon>Bacillota</taxon>
        <taxon>Bacilli</taxon>
        <taxon>Bacillales</taxon>
        <taxon>Alicyclobacillaceae</taxon>
        <taxon>Alicyclobacillus</taxon>
    </lineage>
</organism>
<protein>
    <submittedName>
        <fullName evidence="1">DUF5677 domain-containing protein</fullName>
    </submittedName>
</protein>
<dbReference type="Proteomes" id="UP001579974">
    <property type="component" value="Unassembled WGS sequence"/>
</dbReference>
<sequence>MERIIRLSRQMIDSISRDSELYDELIVFQVKSHRMLKSTLILADAGYAVECEAFIRSMQELLVTAKYMLLDPRKHSEMYRTFRWIEKWKQVEDLFRGAEMSLQTDSLTLTDMAKQKAESYQMWMQKNKKMYDEAVSKRTMWAKELKENGYRNPKNTWSLKSPYDMAIDSGIGHIYLSLYSTMSHLVHPSTLSIFKYIDNGKIKVEPSDKHVDQSIIGACGFHLYITQLIAGFYEFESICEECENISLKLSQMTGTL</sequence>
<evidence type="ECO:0000313" key="2">
    <source>
        <dbReference type="Proteomes" id="UP001579974"/>
    </source>
</evidence>
<dbReference type="InterPro" id="IPR043733">
    <property type="entry name" value="DUF5677"/>
</dbReference>
<comment type="caution">
    <text evidence="1">The sequence shown here is derived from an EMBL/GenBank/DDBJ whole genome shotgun (WGS) entry which is preliminary data.</text>
</comment>
<dbReference type="EMBL" id="JBDXSU010000016">
    <property type="protein sequence ID" value="MFB5192019.1"/>
    <property type="molecule type" value="Genomic_DNA"/>
</dbReference>
<name>A0ABV5AIB6_9BACL</name>
<dbReference type="RefSeq" id="WP_275476035.1">
    <property type="nucleotide sequence ID" value="NZ_CP162940.1"/>
</dbReference>